<evidence type="ECO:0000256" key="10">
    <source>
        <dbReference type="ARBA" id="ARBA00049893"/>
    </source>
</evidence>
<comment type="catalytic activity">
    <reaction evidence="9">
        <text>adenosine + phosphate = alpha-D-ribose 1-phosphate + adenine</text>
        <dbReference type="Rhea" id="RHEA:27642"/>
        <dbReference type="ChEBI" id="CHEBI:16335"/>
        <dbReference type="ChEBI" id="CHEBI:16708"/>
        <dbReference type="ChEBI" id="CHEBI:43474"/>
        <dbReference type="ChEBI" id="CHEBI:57720"/>
        <dbReference type="EC" id="2.4.2.1"/>
    </reaction>
    <physiologicalReaction direction="left-to-right" evidence="9">
        <dbReference type="Rhea" id="RHEA:27643"/>
    </physiologicalReaction>
</comment>
<organism evidence="12 14">
    <name type="scientific">Alkalithermobacter thermoalcaliphilus JW-YL-7 = DSM 7308</name>
    <dbReference type="NCBI Taxonomy" id="1121328"/>
    <lineage>
        <taxon>Bacteria</taxon>
        <taxon>Bacillati</taxon>
        <taxon>Bacillota</taxon>
        <taxon>Clostridia</taxon>
        <taxon>Peptostreptococcales</taxon>
        <taxon>Tepidibacteraceae</taxon>
        <taxon>Alkalithermobacter</taxon>
    </lineage>
</organism>
<accession>A0A150FPL3</accession>
<dbReference type="Pfam" id="PF02578">
    <property type="entry name" value="Cu-oxidase_4"/>
    <property type="match status" value="1"/>
</dbReference>
<dbReference type="AlphaFoldDB" id="A0A150FPL3"/>
<proteinExistence type="inferred from homology"/>
<dbReference type="Gene3D" id="3.60.140.10">
    <property type="entry name" value="CNF1/YfiH-like putative cysteine hydrolases"/>
    <property type="match status" value="1"/>
</dbReference>
<comment type="catalytic activity">
    <reaction evidence="8">
        <text>adenosine + H2O + H(+) = inosine + NH4(+)</text>
        <dbReference type="Rhea" id="RHEA:24408"/>
        <dbReference type="ChEBI" id="CHEBI:15377"/>
        <dbReference type="ChEBI" id="CHEBI:15378"/>
        <dbReference type="ChEBI" id="CHEBI:16335"/>
        <dbReference type="ChEBI" id="CHEBI:17596"/>
        <dbReference type="ChEBI" id="CHEBI:28938"/>
        <dbReference type="EC" id="3.5.4.4"/>
    </reaction>
    <physiologicalReaction direction="left-to-right" evidence="8">
        <dbReference type="Rhea" id="RHEA:24409"/>
    </physiologicalReaction>
</comment>
<comment type="similarity">
    <text evidence="3 11">Belongs to the purine nucleoside phosphorylase YfiH/LACC1 family.</text>
</comment>
<keyword evidence="5" id="KW-0479">Metal-binding</keyword>
<evidence type="ECO:0000256" key="11">
    <source>
        <dbReference type="RuleBase" id="RU361274"/>
    </source>
</evidence>
<dbReference type="STRING" id="1121328.JWYL7_0637"/>
<keyword evidence="7" id="KW-0862">Zinc</keyword>
<keyword evidence="6" id="KW-0378">Hydrolase</keyword>
<evidence type="ECO:0000256" key="9">
    <source>
        <dbReference type="ARBA" id="ARBA00048968"/>
    </source>
</evidence>
<dbReference type="EMBL" id="LSFY01000001">
    <property type="protein sequence ID" value="KXZ39562.1"/>
    <property type="molecule type" value="Genomic_DNA"/>
</dbReference>
<evidence type="ECO:0000256" key="7">
    <source>
        <dbReference type="ARBA" id="ARBA00022833"/>
    </source>
</evidence>
<dbReference type="EMBL" id="FRBG01000008">
    <property type="protein sequence ID" value="SHK97945.1"/>
    <property type="molecule type" value="Genomic_DNA"/>
</dbReference>
<evidence type="ECO:0000313" key="15">
    <source>
        <dbReference type="Proteomes" id="UP000323392"/>
    </source>
</evidence>
<protein>
    <recommendedName>
        <fullName evidence="11">Purine nucleoside phosphorylase</fullName>
    </recommendedName>
</protein>
<keyword evidence="4" id="KW-0808">Transferase</keyword>
<evidence type="ECO:0000256" key="6">
    <source>
        <dbReference type="ARBA" id="ARBA00022801"/>
    </source>
</evidence>
<dbReference type="CDD" id="cd16833">
    <property type="entry name" value="YfiH"/>
    <property type="match status" value="1"/>
</dbReference>
<evidence type="ECO:0000256" key="8">
    <source>
        <dbReference type="ARBA" id="ARBA00047989"/>
    </source>
</evidence>
<dbReference type="GO" id="GO:0017061">
    <property type="term" value="F:S-methyl-5-thioadenosine phosphorylase activity"/>
    <property type="evidence" value="ECO:0007669"/>
    <property type="project" value="UniProtKB-EC"/>
</dbReference>
<keyword evidence="15" id="KW-1185">Reference proteome</keyword>
<evidence type="ECO:0000313" key="12">
    <source>
        <dbReference type="EMBL" id="KXZ39562.1"/>
    </source>
</evidence>
<dbReference type="GO" id="GO:0005507">
    <property type="term" value="F:copper ion binding"/>
    <property type="evidence" value="ECO:0007669"/>
    <property type="project" value="TreeGrafter"/>
</dbReference>
<dbReference type="InterPro" id="IPR038371">
    <property type="entry name" value="Cu_polyphenol_OxRdtase_sf"/>
</dbReference>
<evidence type="ECO:0000313" key="14">
    <source>
        <dbReference type="Proteomes" id="UP000092605"/>
    </source>
</evidence>
<evidence type="ECO:0000256" key="5">
    <source>
        <dbReference type="ARBA" id="ARBA00022723"/>
    </source>
</evidence>
<sequence>MNYISFSSLDKLDFIKAIFTNRNVDAKNIEDIKNICEDVGFNFNNLTFNKQVHGDNINIIDKEKIGKTFEGDGIITNLRNVPILVFVADCVPIAIIDTKNKAIGLVHAGWRSTFSQISKKAIDTMKQIYNSNTEDILCLIGPSIGPCCYEVNKELVDKFNNKFTNPDRKFYIIKEGKYFLDLWNINEYILSSCGIKKENIINTKMCTCCNNDMFYSYRKDNQTSKRMGFLLELI</sequence>
<dbReference type="SUPFAM" id="SSF64438">
    <property type="entry name" value="CNF1/YfiH-like putative cysteine hydrolases"/>
    <property type="match status" value="1"/>
</dbReference>
<dbReference type="InterPro" id="IPR011324">
    <property type="entry name" value="Cytotoxic_necrot_fac-like_cat"/>
</dbReference>
<dbReference type="NCBIfam" id="TIGR00726">
    <property type="entry name" value="peptidoglycan editing factor PgeF"/>
    <property type="match status" value="1"/>
</dbReference>
<dbReference type="GO" id="GO:0016787">
    <property type="term" value="F:hydrolase activity"/>
    <property type="evidence" value="ECO:0007669"/>
    <property type="project" value="UniProtKB-KW"/>
</dbReference>
<reference evidence="12 14" key="1">
    <citation type="submission" date="2016-02" db="EMBL/GenBank/DDBJ databases">
        <title>Draft genome sequence for Clostridium paradoxum JW-YL-7.</title>
        <authorList>
            <person name="Utturkar S.M."/>
            <person name="Lancaster A."/>
            <person name="Poole F.L."/>
            <person name="Adams M.W."/>
            <person name="Brown S.D."/>
        </authorList>
    </citation>
    <scope>NUCLEOTIDE SEQUENCE [LARGE SCALE GENOMIC DNA]</scope>
    <source>
        <strain evidence="12 14">JW-YL-7</strain>
    </source>
</reference>
<dbReference type="PANTHER" id="PTHR30616:SF2">
    <property type="entry name" value="PURINE NUCLEOSIDE PHOSPHORYLASE LACC1"/>
    <property type="match status" value="1"/>
</dbReference>
<comment type="function">
    <text evidence="2">Purine nucleoside enzyme that catalyzes the phosphorolysis of adenosine and inosine nucleosides, yielding D-ribose 1-phosphate and the respective free bases, adenine and hypoxanthine. Also catalyzes the phosphorolysis of S-methyl-5'-thioadenosine into adenine and S-methyl-5-thio-alpha-D-ribose 1-phosphate. Also has adenosine deaminase activity.</text>
</comment>
<dbReference type="RefSeq" id="WP_066068967.1">
    <property type="nucleotide sequence ID" value="NZ_FRBG01000008.1"/>
</dbReference>
<comment type="catalytic activity">
    <reaction evidence="1">
        <text>inosine + phosphate = alpha-D-ribose 1-phosphate + hypoxanthine</text>
        <dbReference type="Rhea" id="RHEA:27646"/>
        <dbReference type="ChEBI" id="CHEBI:17368"/>
        <dbReference type="ChEBI" id="CHEBI:17596"/>
        <dbReference type="ChEBI" id="CHEBI:43474"/>
        <dbReference type="ChEBI" id="CHEBI:57720"/>
        <dbReference type="EC" id="2.4.2.1"/>
    </reaction>
    <physiologicalReaction direction="left-to-right" evidence="1">
        <dbReference type="Rhea" id="RHEA:27647"/>
    </physiologicalReaction>
</comment>
<dbReference type="Proteomes" id="UP000092605">
    <property type="component" value="Unassembled WGS sequence"/>
</dbReference>
<evidence type="ECO:0000256" key="1">
    <source>
        <dbReference type="ARBA" id="ARBA00000553"/>
    </source>
</evidence>
<evidence type="ECO:0000313" key="13">
    <source>
        <dbReference type="EMBL" id="SHK97945.1"/>
    </source>
</evidence>
<dbReference type="PANTHER" id="PTHR30616">
    <property type="entry name" value="UNCHARACTERIZED PROTEIN YFIH"/>
    <property type="match status" value="1"/>
</dbReference>
<gene>
    <name evidence="12" type="ORF">JWYL7_0637</name>
    <name evidence="13" type="ORF">SAMN05661008_01248</name>
</gene>
<dbReference type="PATRIC" id="fig|1121328.3.peg.641"/>
<evidence type="ECO:0000256" key="3">
    <source>
        <dbReference type="ARBA" id="ARBA00007353"/>
    </source>
</evidence>
<dbReference type="OrthoDB" id="4279at2"/>
<evidence type="ECO:0000256" key="2">
    <source>
        <dbReference type="ARBA" id="ARBA00003215"/>
    </source>
</evidence>
<dbReference type="InterPro" id="IPR003730">
    <property type="entry name" value="Cu_polyphenol_OxRdtase"/>
</dbReference>
<name>A0A150FPL3_CLOPD</name>
<evidence type="ECO:0000256" key="4">
    <source>
        <dbReference type="ARBA" id="ARBA00022679"/>
    </source>
</evidence>
<reference evidence="13 15" key="2">
    <citation type="submission" date="2016-11" db="EMBL/GenBank/DDBJ databases">
        <authorList>
            <person name="Varghese N."/>
            <person name="Submissions S."/>
        </authorList>
    </citation>
    <scope>NUCLEOTIDE SEQUENCE [LARGE SCALE GENOMIC DNA]</scope>
    <source>
        <strain evidence="13 15">DSM 7308</strain>
    </source>
</reference>
<comment type="caution">
    <text evidence="12">The sequence shown here is derived from an EMBL/GenBank/DDBJ whole genome shotgun (WGS) entry which is preliminary data.</text>
</comment>
<comment type="catalytic activity">
    <reaction evidence="10">
        <text>S-methyl-5'-thioadenosine + phosphate = 5-(methylsulfanyl)-alpha-D-ribose 1-phosphate + adenine</text>
        <dbReference type="Rhea" id="RHEA:11852"/>
        <dbReference type="ChEBI" id="CHEBI:16708"/>
        <dbReference type="ChEBI" id="CHEBI:17509"/>
        <dbReference type="ChEBI" id="CHEBI:43474"/>
        <dbReference type="ChEBI" id="CHEBI:58533"/>
        <dbReference type="EC" id="2.4.2.28"/>
    </reaction>
    <physiologicalReaction direction="left-to-right" evidence="10">
        <dbReference type="Rhea" id="RHEA:11853"/>
    </physiologicalReaction>
</comment>
<dbReference type="Proteomes" id="UP000323392">
    <property type="component" value="Unassembled WGS sequence"/>
</dbReference>